<evidence type="ECO:0000256" key="18">
    <source>
        <dbReference type="ARBA" id="ARBA00045078"/>
    </source>
</evidence>
<dbReference type="STRING" id="61424.A0A2T9XWT1"/>
<evidence type="ECO:0000256" key="11">
    <source>
        <dbReference type="ARBA" id="ARBA00022824"/>
    </source>
</evidence>
<keyword evidence="10" id="KW-0479">Metal-binding</keyword>
<name>A0A2T9XWT1_9FUNG</name>
<evidence type="ECO:0000256" key="13">
    <source>
        <dbReference type="ARBA" id="ARBA00022989"/>
    </source>
</evidence>
<keyword evidence="12" id="KW-0460">Magnesium</keyword>
<dbReference type="GO" id="GO:0005789">
    <property type="term" value="C:endoplasmic reticulum membrane"/>
    <property type="evidence" value="ECO:0007669"/>
    <property type="project" value="UniProtKB-SubCell"/>
</dbReference>
<evidence type="ECO:0000256" key="19">
    <source>
        <dbReference type="SAM" id="MobiDB-lite"/>
    </source>
</evidence>
<evidence type="ECO:0000256" key="8">
    <source>
        <dbReference type="ARBA" id="ARBA00022679"/>
    </source>
</evidence>
<feature type="transmembrane region" description="Helical" evidence="20">
    <location>
        <begin position="21"/>
        <end position="42"/>
    </location>
</feature>
<comment type="cofactor">
    <cofactor evidence="1">
        <name>Mg(2+)</name>
        <dbReference type="ChEBI" id="CHEBI:18420"/>
    </cofactor>
</comment>
<dbReference type="UniPathway" id="UPA00378"/>
<evidence type="ECO:0000256" key="5">
    <source>
        <dbReference type="ARBA" id="ARBA00013225"/>
    </source>
</evidence>
<dbReference type="EC" id="2.7.8.15" evidence="5"/>
<evidence type="ECO:0000256" key="17">
    <source>
        <dbReference type="ARBA" id="ARBA00044717"/>
    </source>
</evidence>
<evidence type="ECO:0000256" key="10">
    <source>
        <dbReference type="ARBA" id="ARBA00022723"/>
    </source>
</evidence>
<feature type="transmembrane region" description="Helical" evidence="20">
    <location>
        <begin position="48"/>
        <end position="70"/>
    </location>
</feature>
<keyword evidence="14 20" id="KW-0472">Membrane</keyword>
<dbReference type="GO" id="GO:0016757">
    <property type="term" value="F:glycosyltransferase activity"/>
    <property type="evidence" value="ECO:0007669"/>
    <property type="project" value="UniProtKB-KW"/>
</dbReference>
<dbReference type="EMBL" id="MBFT01001288">
    <property type="protein sequence ID" value="PVU84541.1"/>
    <property type="molecule type" value="Genomic_DNA"/>
</dbReference>
<dbReference type="Proteomes" id="UP000245699">
    <property type="component" value="Unassembled WGS sequence"/>
</dbReference>
<feature type="region of interest" description="Disordered" evidence="19">
    <location>
        <begin position="119"/>
        <end position="190"/>
    </location>
</feature>
<evidence type="ECO:0000313" key="22">
    <source>
        <dbReference type="Proteomes" id="UP000245699"/>
    </source>
</evidence>
<accession>A0A2T9XWT1</accession>
<evidence type="ECO:0000256" key="2">
    <source>
        <dbReference type="ARBA" id="ARBA00004477"/>
    </source>
</evidence>
<evidence type="ECO:0000256" key="1">
    <source>
        <dbReference type="ARBA" id="ARBA00001946"/>
    </source>
</evidence>
<evidence type="ECO:0000256" key="4">
    <source>
        <dbReference type="ARBA" id="ARBA00009317"/>
    </source>
</evidence>
<dbReference type="GO" id="GO:0003975">
    <property type="term" value="F:UDP-N-acetylglucosamine-dolichyl-phosphate N-acetylglucosaminephosphotransferase activity"/>
    <property type="evidence" value="ECO:0007669"/>
    <property type="project" value="UniProtKB-EC"/>
</dbReference>
<dbReference type="GO" id="GO:0046872">
    <property type="term" value="F:metal ion binding"/>
    <property type="evidence" value="ECO:0007669"/>
    <property type="project" value="UniProtKB-KW"/>
</dbReference>
<evidence type="ECO:0000256" key="20">
    <source>
        <dbReference type="SAM" id="Phobius"/>
    </source>
</evidence>
<dbReference type="AlphaFoldDB" id="A0A2T9XWT1"/>
<organism evidence="21 22">
    <name type="scientific">Furculomyces boomerangus</name>
    <dbReference type="NCBI Taxonomy" id="61424"/>
    <lineage>
        <taxon>Eukaryota</taxon>
        <taxon>Fungi</taxon>
        <taxon>Fungi incertae sedis</taxon>
        <taxon>Zoopagomycota</taxon>
        <taxon>Kickxellomycotina</taxon>
        <taxon>Harpellomycetes</taxon>
        <taxon>Harpellales</taxon>
        <taxon>Harpellaceae</taxon>
        <taxon>Furculomyces</taxon>
    </lineage>
</organism>
<keyword evidence="13 20" id="KW-1133">Transmembrane helix</keyword>
<dbReference type="PANTHER" id="PTHR10571">
    <property type="entry name" value="UDP-N-ACETYLGLUCOSAMINE--DOLICHYL-PHOSPHATE N-ACETYLGLUCOSAMINEPHOSPHOTRANSFERASE"/>
    <property type="match status" value="1"/>
</dbReference>
<protein>
    <recommendedName>
        <fullName evidence="6">UDP-N-acetylglucosamine--dolichyl-phosphate N-acetylglucosaminephosphotransferase</fullName>
        <ecNumber evidence="5">2.7.8.15</ecNumber>
    </recommendedName>
    <alternativeName>
        <fullName evidence="15">GlcNAc-1-P transferase</fullName>
    </alternativeName>
    <alternativeName>
        <fullName evidence="16">N-acetylglucosamine-1-phosphate transferase</fullName>
    </alternativeName>
</protein>
<keyword evidence="9 20" id="KW-0812">Transmembrane</keyword>
<evidence type="ECO:0000256" key="15">
    <source>
        <dbReference type="ARBA" id="ARBA00029567"/>
    </source>
</evidence>
<dbReference type="GO" id="GO:0006488">
    <property type="term" value="P:dolichol-linked oligosaccharide biosynthetic process"/>
    <property type="evidence" value="ECO:0007669"/>
    <property type="project" value="InterPro"/>
</dbReference>
<comment type="subcellular location">
    <subcellularLocation>
        <location evidence="2">Endoplasmic reticulum membrane</location>
        <topology evidence="2">Multi-pass membrane protein</topology>
    </subcellularLocation>
</comment>
<evidence type="ECO:0000256" key="6">
    <source>
        <dbReference type="ARBA" id="ARBA00017659"/>
    </source>
</evidence>
<sequence>MIPFLAVSVALFGWNRYPAKVFIGDTYCYFAGMTFAVSGILGHFSKTLLLFFMPQIINFVYSVPQLFRLVPCPRHRMPRFTMISYKTTNNLYLNLGSPNLFTTNSPKQSPKIISPSISSEIQRSKSMGHPDSGDFDAAQDKRGKEISENKNVESETQSNGFRSKYSDTESEKTYSSAQKNTNVKRRKRKFETKQNTNGLVITKEGMLNASKTSLVGAKPIGLKIIRILEVFKLVKVWRDENGNMTDVNNLTLLNLILVWFGPMPEYKLTQKVIVMQILFSIVAFFIRFTMSSIFYDDIFK</sequence>
<comment type="catalytic activity">
    <reaction evidence="18">
        <text>a di-trans,poly-cis-dolichyl phosphate + UDP-N-acetyl-alpha-D-glucosamine = an N-acetyl-alpha-D-glucosaminyl-diphospho-di-trans,poly-cis-dolichol + UMP</text>
        <dbReference type="Rhea" id="RHEA:13289"/>
        <dbReference type="Rhea" id="RHEA-COMP:19498"/>
        <dbReference type="Rhea" id="RHEA-COMP:19507"/>
        <dbReference type="ChEBI" id="CHEBI:57683"/>
        <dbReference type="ChEBI" id="CHEBI:57705"/>
        <dbReference type="ChEBI" id="CHEBI:57865"/>
        <dbReference type="ChEBI" id="CHEBI:58427"/>
        <dbReference type="EC" id="2.7.8.15"/>
    </reaction>
    <physiologicalReaction direction="left-to-right" evidence="18">
        <dbReference type="Rhea" id="RHEA:13290"/>
    </physiologicalReaction>
</comment>
<evidence type="ECO:0000256" key="7">
    <source>
        <dbReference type="ARBA" id="ARBA00022676"/>
    </source>
</evidence>
<evidence type="ECO:0000256" key="16">
    <source>
        <dbReference type="ARBA" id="ARBA00033238"/>
    </source>
</evidence>
<comment type="caution">
    <text evidence="21">The sequence shown here is derived from an EMBL/GenBank/DDBJ whole genome shotgun (WGS) entry which is preliminary data.</text>
</comment>
<feature type="transmembrane region" description="Helical" evidence="20">
    <location>
        <begin position="272"/>
        <end position="295"/>
    </location>
</feature>
<evidence type="ECO:0000256" key="14">
    <source>
        <dbReference type="ARBA" id="ARBA00023136"/>
    </source>
</evidence>
<keyword evidence="11" id="KW-0256">Endoplasmic reticulum</keyword>
<comment type="function">
    <text evidence="17">UDP-N-acetylglucosamine--dolichyl-phosphate N-acetylglucosaminephosphotransferase that operates in the biosynthetic pathway of dolichol-linked oligosaccharides, the glycan precursors employed in protein asparagine (N)-glycosylation. The assembly of dolichol-linked oligosaccharides begins on the cytosolic side of the endoplasmic reticulum membrane and finishes in its lumen. The sequential addition of sugars to dolichol pyrophosphate produces dolichol-linked oligosaccharides containing fourteen sugars, including two GlcNAcs, nine mannoses and three glucoses. Once assembled, the oligosaccharide is transferred from the lipid to nascent proteins by oligosaccharyltransferases. Catalyzes the initial step of dolichol-linked oligosaccharide biosynthesis, transfering GlcNAc-1-P from cytosolic UDP-GlcNAc onto the carrier lipid dolichyl phosphate (P-dolichol), yielding GlcNAc-P-P-dolichol embedded in the cytoplasmic leaflet of the endoplasmic reticulum membrane.</text>
</comment>
<dbReference type="OrthoDB" id="10262326at2759"/>
<dbReference type="InterPro" id="IPR000715">
    <property type="entry name" value="Glycosyl_transferase_4"/>
</dbReference>
<gene>
    <name evidence="21" type="ORF">BB559_007576</name>
</gene>
<keyword evidence="22" id="KW-1185">Reference proteome</keyword>
<dbReference type="PANTHER" id="PTHR10571:SF0">
    <property type="entry name" value="UDP-N-ACETYLGLUCOSAMINE--DOLICHYL-PHOSPHATE N-ACETYLGLUCOSAMINEPHOSPHOTRANSFERASE"/>
    <property type="match status" value="1"/>
</dbReference>
<dbReference type="Pfam" id="PF00953">
    <property type="entry name" value="Glycos_transf_4"/>
    <property type="match status" value="1"/>
</dbReference>
<proteinExistence type="inferred from homology"/>
<keyword evidence="7" id="KW-0328">Glycosyltransferase</keyword>
<evidence type="ECO:0000256" key="12">
    <source>
        <dbReference type="ARBA" id="ARBA00022842"/>
    </source>
</evidence>
<comment type="pathway">
    <text evidence="3">Protein modification; protein glycosylation.</text>
</comment>
<dbReference type="InterPro" id="IPR033895">
    <property type="entry name" value="GPT"/>
</dbReference>
<keyword evidence="8" id="KW-0808">Transferase</keyword>
<evidence type="ECO:0000256" key="9">
    <source>
        <dbReference type="ARBA" id="ARBA00022692"/>
    </source>
</evidence>
<reference evidence="21 22" key="1">
    <citation type="journal article" date="2018" name="MBio">
        <title>Comparative Genomics Reveals the Core Gene Toolbox for the Fungus-Insect Symbiosis.</title>
        <authorList>
            <person name="Wang Y."/>
            <person name="Stata M."/>
            <person name="Wang W."/>
            <person name="Stajich J.E."/>
            <person name="White M.M."/>
            <person name="Moncalvo J.M."/>
        </authorList>
    </citation>
    <scope>NUCLEOTIDE SEQUENCE [LARGE SCALE GENOMIC DNA]</scope>
    <source>
        <strain evidence="21 22">AUS-77-4</strain>
    </source>
</reference>
<evidence type="ECO:0000256" key="3">
    <source>
        <dbReference type="ARBA" id="ARBA00004922"/>
    </source>
</evidence>
<evidence type="ECO:0000313" key="21">
    <source>
        <dbReference type="EMBL" id="PVU84541.1"/>
    </source>
</evidence>
<feature type="compositionally biased region" description="Basic and acidic residues" evidence="19">
    <location>
        <begin position="138"/>
        <end position="153"/>
    </location>
</feature>
<comment type="similarity">
    <text evidence="4">Belongs to the glycosyltransferase 4 family.</text>
</comment>